<dbReference type="EMBL" id="CAJVPW010008043">
    <property type="protein sequence ID" value="CAG8588837.1"/>
    <property type="molecule type" value="Genomic_DNA"/>
</dbReference>
<gene>
    <name evidence="1" type="ORF">SPELUC_LOCUS6665</name>
</gene>
<proteinExistence type="predicted"/>
<organism evidence="1 2">
    <name type="scientific">Cetraspora pellucida</name>
    <dbReference type="NCBI Taxonomy" id="1433469"/>
    <lineage>
        <taxon>Eukaryota</taxon>
        <taxon>Fungi</taxon>
        <taxon>Fungi incertae sedis</taxon>
        <taxon>Mucoromycota</taxon>
        <taxon>Glomeromycotina</taxon>
        <taxon>Glomeromycetes</taxon>
        <taxon>Diversisporales</taxon>
        <taxon>Gigasporaceae</taxon>
        <taxon>Cetraspora</taxon>
    </lineage>
</organism>
<name>A0ACA9MF81_9GLOM</name>
<keyword evidence="2" id="KW-1185">Reference proteome</keyword>
<comment type="caution">
    <text evidence="1">The sequence shown here is derived from an EMBL/GenBank/DDBJ whole genome shotgun (WGS) entry which is preliminary data.</text>
</comment>
<feature type="non-terminal residue" evidence="1">
    <location>
        <position position="1"/>
    </location>
</feature>
<reference evidence="1" key="1">
    <citation type="submission" date="2021-06" db="EMBL/GenBank/DDBJ databases">
        <authorList>
            <person name="Kallberg Y."/>
            <person name="Tangrot J."/>
            <person name="Rosling A."/>
        </authorList>
    </citation>
    <scope>NUCLEOTIDE SEQUENCE</scope>
    <source>
        <strain evidence="1">28 12/20/2015</strain>
    </source>
</reference>
<sequence length="118" mass="13499">SIAIFENYKKSKPYCLAKKFLREVTRKKDFDLSSEKEKTLVLDTKVENISHLPKSKPSNSNNKNKNSWASNIEQEEKLVGKGKQKAILLTSEVNKAKSDKTCIDKQQTGRYRTCAHHS</sequence>
<accession>A0ACA9MF81</accession>
<evidence type="ECO:0000313" key="2">
    <source>
        <dbReference type="Proteomes" id="UP000789366"/>
    </source>
</evidence>
<dbReference type="Proteomes" id="UP000789366">
    <property type="component" value="Unassembled WGS sequence"/>
</dbReference>
<protein>
    <submittedName>
        <fullName evidence="1">1962_t:CDS:1</fullName>
    </submittedName>
</protein>
<evidence type="ECO:0000313" key="1">
    <source>
        <dbReference type="EMBL" id="CAG8588837.1"/>
    </source>
</evidence>